<protein>
    <submittedName>
        <fullName evidence="1">Uncharacterized protein</fullName>
    </submittedName>
</protein>
<reference evidence="1 2" key="1">
    <citation type="journal article" date="2010" name="Proc. Natl. Acad. Sci. U.S.A.">
        <title>A Nitrospira metagenome illuminates the physiology and evolution of globally important nitrite-oxidizing bacteria.</title>
        <authorList>
            <person name="Lucker S."/>
            <person name="Wagner M."/>
            <person name="Maixner F."/>
            <person name="Pelletier E."/>
            <person name="Koch H."/>
            <person name="Vacherie B."/>
            <person name="Rattei T."/>
            <person name="Sinninghe Damste J."/>
            <person name="Spieck E."/>
            <person name="Le Paslier D."/>
            <person name="Daims H."/>
        </authorList>
    </citation>
    <scope>NUCLEOTIDE SEQUENCE [LARGE SCALE GENOMIC DNA]</scope>
</reference>
<name>D8PG59_9BACT</name>
<proteinExistence type="predicted"/>
<dbReference type="HOGENOM" id="CLU_2714898_0_0_0"/>
<keyword evidence="2" id="KW-1185">Reference proteome</keyword>
<evidence type="ECO:0000313" key="2">
    <source>
        <dbReference type="Proteomes" id="UP000001660"/>
    </source>
</evidence>
<dbReference type="STRING" id="330214.NIDE2537"/>
<evidence type="ECO:0000313" key="1">
    <source>
        <dbReference type="EMBL" id="CBK42246.1"/>
    </source>
</evidence>
<sequence>MRDPFRMGADKFRVIWMISERDGPPLNGTKLTNGMQGVNEGSRRAAQATRGTEFLTRYGQLVKIGSPLTLIL</sequence>
<dbReference type="AlphaFoldDB" id="D8PG59"/>
<dbReference type="Proteomes" id="UP000001660">
    <property type="component" value="Chromosome"/>
</dbReference>
<gene>
    <name evidence="1" type="ORF">NIDE2537</name>
</gene>
<dbReference type="KEGG" id="nde:NIDE2537"/>
<dbReference type="EMBL" id="FP929003">
    <property type="protein sequence ID" value="CBK42246.1"/>
    <property type="molecule type" value="Genomic_DNA"/>
</dbReference>
<accession>D8PG59</accession>
<organism evidence="1 2">
    <name type="scientific">Nitrospira defluvii</name>
    <dbReference type="NCBI Taxonomy" id="330214"/>
    <lineage>
        <taxon>Bacteria</taxon>
        <taxon>Pseudomonadati</taxon>
        <taxon>Nitrospirota</taxon>
        <taxon>Nitrospiria</taxon>
        <taxon>Nitrospirales</taxon>
        <taxon>Nitrospiraceae</taxon>
        <taxon>Nitrospira</taxon>
    </lineage>
</organism>